<accession>A0A3D8QBA2</accession>
<name>A0A3D8QBA2_9HELO</name>
<dbReference type="OrthoDB" id="3533814at2759"/>
<dbReference type="Pfam" id="PF20237">
    <property type="entry name" value="DUF6594"/>
    <property type="match status" value="1"/>
</dbReference>
<dbReference type="Proteomes" id="UP000256328">
    <property type="component" value="Unassembled WGS sequence"/>
</dbReference>
<gene>
    <name evidence="2" type="ORF">BP5796_12049</name>
</gene>
<proteinExistence type="predicted"/>
<dbReference type="InterPro" id="IPR046529">
    <property type="entry name" value="DUF6594"/>
</dbReference>
<dbReference type="PANTHER" id="PTHR34502">
    <property type="entry name" value="DUF6594 DOMAIN-CONTAINING PROTEIN-RELATED"/>
    <property type="match status" value="1"/>
</dbReference>
<reference evidence="2 3" key="1">
    <citation type="journal article" date="2018" name="IMA Fungus">
        <title>IMA Genome-F 9: Draft genome sequence of Annulohypoxylon stygium, Aspergillus mulundensis, Berkeleyomyces basicola (syn. Thielaviopsis basicola), Ceratocystis smalleyi, two Cercospora beticola strains, Coleophoma cylindrospora, Fusarium fracticaudum, Phialophora cf. hyalina, and Morchella septimelata.</title>
        <authorList>
            <person name="Wingfield B.D."/>
            <person name="Bills G.F."/>
            <person name="Dong Y."/>
            <person name="Huang W."/>
            <person name="Nel W.J."/>
            <person name="Swalarsk-Parry B.S."/>
            <person name="Vaghefi N."/>
            <person name="Wilken P.M."/>
            <person name="An Z."/>
            <person name="de Beer Z.W."/>
            <person name="De Vos L."/>
            <person name="Chen L."/>
            <person name="Duong T.A."/>
            <person name="Gao Y."/>
            <person name="Hammerbacher A."/>
            <person name="Kikkert J.R."/>
            <person name="Li Y."/>
            <person name="Li H."/>
            <person name="Li K."/>
            <person name="Li Q."/>
            <person name="Liu X."/>
            <person name="Ma X."/>
            <person name="Naidoo K."/>
            <person name="Pethybridge S.J."/>
            <person name="Sun J."/>
            <person name="Steenkamp E.T."/>
            <person name="van der Nest M.A."/>
            <person name="van Wyk S."/>
            <person name="Wingfield M.J."/>
            <person name="Xiong C."/>
            <person name="Yue Q."/>
            <person name="Zhang X."/>
        </authorList>
    </citation>
    <scope>NUCLEOTIDE SEQUENCE [LARGE SCALE GENOMIC DNA]</scope>
    <source>
        <strain evidence="2 3">BP5796</strain>
    </source>
</reference>
<evidence type="ECO:0000313" key="3">
    <source>
        <dbReference type="Proteomes" id="UP000256328"/>
    </source>
</evidence>
<sequence>MTNELEELPLHTIYRRIDELAARNLIFYQAELAELGPQQKVYDEEDRLEKDFAIQNCQRNWNTFEAAAEIEESQGALGRENKKTKLALKIWDKLEKYYAALVAHQLLLNNQAPSRSTLTAMRNWFFNNTSGVPGGEKTAQLWGVSKTIFDDPHDLVALRVPAD</sequence>
<comment type="caution">
    <text evidence="2">The sequence shown here is derived from an EMBL/GenBank/DDBJ whole genome shotgun (WGS) entry which is preliminary data.</text>
</comment>
<dbReference type="EMBL" id="PDLN01000020">
    <property type="protein sequence ID" value="RDW59125.1"/>
    <property type="molecule type" value="Genomic_DNA"/>
</dbReference>
<organism evidence="2 3">
    <name type="scientific">Coleophoma crateriformis</name>
    <dbReference type="NCBI Taxonomy" id="565419"/>
    <lineage>
        <taxon>Eukaryota</taxon>
        <taxon>Fungi</taxon>
        <taxon>Dikarya</taxon>
        <taxon>Ascomycota</taxon>
        <taxon>Pezizomycotina</taxon>
        <taxon>Leotiomycetes</taxon>
        <taxon>Helotiales</taxon>
        <taxon>Dermateaceae</taxon>
        <taxon>Coleophoma</taxon>
    </lineage>
</organism>
<evidence type="ECO:0000259" key="1">
    <source>
        <dbReference type="Pfam" id="PF20237"/>
    </source>
</evidence>
<evidence type="ECO:0000313" key="2">
    <source>
        <dbReference type="EMBL" id="RDW59125.1"/>
    </source>
</evidence>
<dbReference type="AlphaFoldDB" id="A0A3D8QBA2"/>
<protein>
    <recommendedName>
        <fullName evidence="1">DUF6594 domain-containing protein</fullName>
    </recommendedName>
</protein>
<feature type="domain" description="DUF6594" evidence="1">
    <location>
        <begin position="11"/>
        <end position="160"/>
    </location>
</feature>
<dbReference type="PANTHER" id="PTHR34502:SF4">
    <property type="entry name" value="DUF6594 DOMAIN-CONTAINING PROTEIN"/>
    <property type="match status" value="1"/>
</dbReference>
<keyword evidence="3" id="KW-1185">Reference proteome</keyword>